<name>A0ABQ5U5E6_9PROT</name>
<dbReference type="RefSeq" id="WP_169561421.1">
    <property type="nucleotide sequence ID" value="NZ_BSNF01000008.1"/>
</dbReference>
<keyword evidence="3 6" id="KW-0812">Transmembrane</keyword>
<keyword evidence="4 6" id="KW-1133">Transmembrane helix</keyword>
<dbReference type="Proteomes" id="UP001161409">
    <property type="component" value="Unassembled WGS sequence"/>
</dbReference>
<gene>
    <name evidence="7" type="ORF">GCM10007924_25630</name>
</gene>
<evidence type="ECO:0000256" key="2">
    <source>
        <dbReference type="ARBA" id="ARBA00022475"/>
    </source>
</evidence>
<keyword evidence="8" id="KW-1185">Reference proteome</keyword>
<evidence type="ECO:0000256" key="5">
    <source>
        <dbReference type="ARBA" id="ARBA00023136"/>
    </source>
</evidence>
<feature type="transmembrane region" description="Helical" evidence="6">
    <location>
        <begin position="143"/>
        <end position="165"/>
    </location>
</feature>
<keyword evidence="5 6" id="KW-0472">Membrane</keyword>
<evidence type="ECO:0000256" key="1">
    <source>
        <dbReference type="ARBA" id="ARBA00004651"/>
    </source>
</evidence>
<evidence type="ECO:0000256" key="4">
    <source>
        <dbReference type="ARBA" id="ARBA00022989"/>
    </source>
</evidence>
<feature type="transmembrane region" description="Helical" evidence="6">
    <location>
        <begin position="177"/>
        <end position="196"/>
    </location>
</feature>
<reference evidence="7" key="1">
    <citation type="journal article" date="2014" name="Int. J. Syst. Evol. Microbiol.">
        <title>Complete genome of a new Firmicutes species belonging to the dominant human colonic microbiota ('Ruminococcus bicirculans') reveals two chromosomes and a selective capacity to utilize plant glucans.</title>
        <authorList>
            <consortium name="NISC Comparative Sequencing Program"/>
            <person name="Wegmann U."/>
            <person name="Louis P."/>
            <person name="Goesmann A."/>
            <person name="Henrissat B."/>
            <person name="Duncan S.H."/>
            <person name="Flint H.J."/>
        </authorList>
    </citation>
    <scope>NUCLEOTIDE SEQUENCE</scope>
    <source>
        <strain evidence="7">NBRC 103408</strain>
    </source>
</reference>
<dbReference type="EMBL" id="BSNF01000008">
    <property type="protein sequence ID" value="GLQ07342.1"/>
    <property type="molecule type" value="Genomic_DNA"/>
</dbReference>
<reference evidence="7" key="2">
    <citation type="submission" date="2023-01" db="EMBL/GenBank/DDBJ databases">
        <title>Draft genome sequence of Sneathiella chinensis strain NBRC 103408.</title>
        <authorList>
            <person name="Sun Q."/>
            <person name="Mori K."/>
        </authorList>
    </citation>
    <scope>NUCLEOTIDE SEQUENCE</scope>
    <source>
        <strain evidence="7">NBRC 103408</strain>
    </source>
</reference>
<evidence type="ECO:0000256" key="3">
    <source>
        <dbReference type="ARBA" id="ARBA00022692"/>
    </source>
</evidence>
<evidence type="ECO:0000313" key="8">
    <source>
        <dbReference type="Proteomes" id="UP001161409"/>
    </source>
</evidence>
<accession>A0ABQ5U5E6</accession>
<dbReference type="PANTHER" id="PTHR30086:SF20">
    <property type="entry name" value="ARGININE EXPORTER PROTEIN ARGO-RELATED"/>
    <property type="match status" value="1"/>
</dbReference>
<evidence type="ECO:0000256" key="6">
    <source>
        <dbReference type="SAM" id="Phobius"/>
    </source>
</evidence>
<sequence>MAVALVPLLSYSFIGSITPGPNNIMLAASGVNFGFRQTVPHFLGVYFGFLLMLTIACLGLGQIFHHVPILQPIMKYAGSAYLLYLAYRIATSEQVGKAAVGKPLTFFEAALFQYINPKAWIMASTIPAAFTLNEGVSLSDTTFLVGGHALVSLPSILAWVLIGTQLRRLLSTPRSRLLFNMGMATLLVGTVAMILLD</sequence>
<dbReference type="InterPro" id="IPR001123">
    <property type="entry name" value="LeuE-type"/>
</dbReference>
<evidence type="ECO:0008006" key="9">
    <source>
        <dbReference type="Google" id="ProtNLM"/>
    </source>
</evidence>
<comment type="subcellular location">
    <subcellularLocation>
        <location evidence="1">Cell membrane</location>
        <topology evidence="1">Multi-pass membrane protein</topology>
    </subcellularLocation>
</comment>
<organism evidence="7 8">
    <name type="scientific">Sneathiella chinensis</name>
    <dbReference type="NCBI Taxonomy" id="349750"/>
    <lineage>
        <taxon>Bacteria</taxon>
        <taxon>Pseudomonadati</taxon>
        <taxon>Pseudomonadota</taxon>
        <taxon>Alphaproteobacteria</taxon>
        <taxon>Sneathiellales</taxon>
        <taxon>Sneathiellaceae</taxon>
        <taxon>Sneathiella</taxon>
    </lineage>
</organism>
<dbReference type="PANTHER" id="PTHR30086">
    <property type="entry name" value="ARGININE EXPORTER PROTEIN ARGO"/>
    <property type="match status" value="1"/>
</dbReference>
<feature type="transmembrane region" description="Helical" evidence="6">
    <location>
        <begin position="43"/>
        <end position="61"/>
    </location>
</feature>
<protein>
    <recommendedName>
        <fullName evidence="9">Lysine transporter LysE</fullName>
    </recommendedName>
</protein>
<evidence type="ECO:0000313" key="7">
    <source>
        <dbReference type="EMBL" id="GLQ07342.1"/>
    </source>
</evidence>
<dbReference type="Pfam" id="PF01810">
    <property type="entry name" value="LysE"/>
    <property type="match status" value="1"/>
</dbReference>
<proteinExistence type="predicted"/>
<comment type="caution">
    <text evidence="7">The sequence shown here is derived from an EMBL/GenBank/DDBJ whole genome shotgun (WGS) entry which is preliminary data.</text>
</comment>
<keyword evidence="2" id="KW-1003">Cell membrane</keyword>